<keyword evidence="1" id="KW-0343">GTPase activation</keyword>
<dbReference type="Gene3D" id="1.10.506.10">
    <property type="entry name" value="GTPase Activation - p120gap, domain 1"/>
    <property type="match status" value="2"/>
</dbReference>
<name>A0A507C8Y8_9FUNG</name>
<dbReference type="GeneID" id="42001288"/>
<dbReference type="CDD" id="cd04519">
    <property type="entry name" value="RasGAP"/>
    <property type="match status" value="1"/>
</dbReference>
<dbReference type="InterPro" id="IPR039360">
    <property type="entry name" value="Ras_GTPase"/>
</dbReference>
<reference evidence="4 5" key="1">
    <citation type="journal article" date="2019" name="Sci. Rep.">
        <title>Comparative genomics of chytrid fungi reveal insights into the obligate biotrophic and pathogenic lifestyle of Synchytrium endobioticum.</title>
        <authorList>
            <person name="van de Vossenberg B.T.L.H."/>
            <person name="Warris S."/>
            <person name="Nguyen H.D.T."/>
            <person name="van Gent-Pelzer M.P.E."/>
            <person name="Joly D.L."/>
            <person name="van de Geest H.C."/>
            <person name="Bonants P.J.M."/>
            <person name="Smith D.S."/>
            <person name="Levesque C.A."/>
            <person name="van der Lee T.A.J."/>
        </authorList>
    </citation>
    <scope>NUCLEOTIDE SEQUENCE [LARGE SCALE GENOMIC DNA]</scope>
    <source>
        <strain evidence="4 5">JEL517</strain>
    </source>
</reference>
<evidence type="ECO:0000256" key="2">
    <source>
        <dbReference type="SAM" id="MobiDB-lite"/>
    </source>
</evidence>
<dbReference type="SUPFAM" id="SSF48350">
    <property type="entry name" value="GTPase activation domain, GAP"/>
    <property type="match status" value="2"/>
</dbReference>
<feature type="region of interest" description="Disordered" evidence="2">
    <location>
        <begin position="387"/>
        <end position="444"/>
    </location>
</feature>
<feature type="domain" description="Ras-GAP" evidence="3">
    <location>
        <begin position="79"/>
        <end position="219"/>
    </location>
</feature>
<proteinExistence type="predicted"/>
<dbReference type="InterPro" id="IPR008936">
    <property type="entry name" value="Rho_GTPase_activation_prot"/>
</dbReference>
<gene>
    <name evidence="4" type="ORF">SmJEL517_g00061</name>
</gene>
<sequence>MKYPSIKPRGFPTLTINRSSPNLFNDKIPIDQQIADALLANNSNLLALICQSSFVGDTAASVSLGVLSLLKRGKGRAAEDFLKRLLTSRMGVSLKKNRDLSDILRDNSMATILLNAFARQEGVSYLSKSIGEALGEVIAYLDHCEIDPQRLNASAAASAALAGGPQAAAQTDTPLSTELSENENRLRVACLRLVSSIFDNRESMPISLRRMCHFLHTAVIEWGATLPSNPARPSTMSMVDPVSLKRGMSTPLPDDIRMMPTGPLPSLPQSSRSTHMIPSQSNLSDMNSKTSARTSSEHSQPINTITNITSTTTTTNQISQPTTTSSELIDNASNGSKPSSLCESDAMRGSIVIKKRDPTSSTIVSQGTPPIAASGALRVAATAMTPASVDDHTLPRRPRAFTGPANPDQPIIGMPLQGRGSGDDSSKTSGSSIHLNNKSPMASHEHFPHISSAIIRPAINFNISIPNSSTSPIMLPAGLEMSNMRSASSVDAFAAPLSPILRTPTFVDNTPLAVRLLADSQSRIGKRWDSDNVSIIRTVGSLTVAEKVIGSFLFLRFFVPAMTSPDKCGLTDVKISSGGRRGLVLCGKLVTALCNDVEFGAKEQYLMPLNSWLKENRDKMKEFLVFAASPLPDEEAEADTEADLPLDGGVREREPTTPSSPQTSLARKIPAKKSAGGLGFLMSTSMPSLTLLSTDNKVAADTRHSQPPTPIAAVAPVDLRRRSKSADNLSHEADNLFAYLGRSIAKIERDIEELLPGLPSDEAEGVASNLAVLKKLLKVSQYSEGNSTMSKSSQNPVLSRLNWIRDYLQKPKSTSFEDLRPVEGRHSESMLRTSQRRMTQK</sequence>
<evidence type="ECO:0000256" key="1">
    <source>
        <dbReference type="ARBA" id="ARBA00022468"/>
    </source>
</evidence>
<protein>
    <recommendedName>
        <fullName evidence="3">Ras-GAP domain-containing protein</fullName>
    </recommendedName>
</protein>
<dbReference type="PANTHER" id="PTHR10194">
    <property type="entry name" value="RAS GTPASE-ACTIVATING PROTEINS"/>
    <property type="match status" value="1"/>
</dbReference>
<feature type="region of interest" description="Disordered" evidence="2">
    <location>
        <begin position="247"/>
        <end position="343"/>
    </location>
</feature>
<feature type="compositionally biased region" description="Polar residues" evidence="2">
    <location>
        <begin position="267"/>
        <end position="298"/>
    </location>
</feature>
<feature type="compositionally biased region" description="Acidic residues" evidence="2">
    <location>
        <begin position="634"/>
        <end position="644"/>
    </location>
</feature>
<keyword evidence="5" id="KW-1185">Reference proteome</keyword>
<evidence type="ECO:0000259" key="3">
    <source>
        <dbReference type="PROSITE" id="PS50018"/>
    </source>
</evidence>
<feature type="compositionally biased region" description="Basic and acidic residues" evidence="2">
    <location>
        <begin position="815"/>
        <end position="829"/>
    </location>
</feature>
<feature type="compositionally biased region" description="Polar residues" evidence="2">
    <location>
        <begin position="656"/>
        <end position="665"/>
    </location>
</feature>
<feature type="region of interest" description="Disordered" evidence="2">
    <location>
        <begin position="815"/>
        <end position="841"/>
    </location>
</feature>
<dbReference type="InterPro" id="IPR001936">
    <property type="entry name" value="RasGAP_dom"/>
</dbReference>
<dbReference type="EMBL" id="QEAO01000001">
    <property type="protein sequence ID" value="TPX38050.1"/>
    <property type="molecule type" value="Genomic_DNA"/>
</dbReference>
<evidence type="ECO:0000313" key="5">
    <source>
        <dbReference type="Proteomes" id="UP000319731"/>
    </source>
</evidence>
<feature type="domain" description="Ras-GAP" evidence="3">
    <location>
        <begin position="548"/>
        <end position="595"/>
    </location>
</feature>
<evidence type="ECO:0000313" key="4">
    <source>
        <dbReference type="EMBL" id="TPX38050.1"/>
    </source>
</evidence>
<dbReference type="AlphaFoldDB" id="A0A507C8Y8"/>
<dbReference type="OrthoDB" id="28245at2759"/>
<dbReference type="GO" id="GO:0005096">
    <property type="term" value="F:GTPase activator activity"/>
    <property type="evidence" value="ECO:0007669"/>
    <property type="project" value="UniProtKB-KW"/>
</dbReference>
<dbReference type="RefSeq" id="XP_031027765.1">
    <property type="nucleotide sequence ID" value="XM_031165991.1"/>
</dbReference>
<dbReference type="PROSITE" id="PS50018">
    <property type="entry name" value="RAS_GTPASE_ACTIV_2"/>
    <property type="match status" value="2"/>
</dbReference>
<dbReference type="SMART" id="SM00323">
    <property type="entry name" value="RasGAP"/>
    <property type="match status" value="1"/>
</dbReference>
<feature type="compositionally biased region" description="Polar residues" evidence="2">
    <location>
        <begin position="327"/>
        <end position="342"/>
    </location>
</feature>
<feature type="compositionally biased region" description="Low complexity" evidence="2">
    <location>
        <begin position="299"/>
        <end position="326"/>
    </location>
</feature>
<comment type="caution">
    <text evidence="4">The sequence shown here is derived from an EMBL/GenBank/DDBJ whole genome shotgun (WGS) entry which is preliminary data.</text>
</comment>
<organism evidence="4 5">
    <name type="scientific">Synchytrium microbalum</name>
    <dbReference type="NCBI Taxonomy" id="1806994"/>
    <lineage>
        <taxon>Eukaryota</taxon>
        <taxon>Fungi</taxon>
        <taxon>Fungi incertae sedis</taxon>
        <taxon>Chytridiomycota</taxon>
        <taxon>Chytridiomycota incertae sedis</taxon>
        <taxon>Chytridiomycetes</taxon>
        <taxon>Synchytriales</taxon>
        <taxon>Synchytriaceae</taxon>
        <taxon>Synchytrium</taxon>
    </lineage>
</organism>
<feature type="region of interest" description="Disordered" evidence="2">
    <location>
        <begin position="634"/>
        <end position="668"/>
    </location>
</feature>
<dbReference type="STRING" id="1806994.A0A507C8Y8"/>
<dbReference type="Proteomes" id="UP000319731">
    <property type="component" value="Unassembled WGS sequence"/>
</dbReference>
<dbReference type="Pfam" id="PF00616">
    <property type="entry name" value="RasGAP"/>
    <property type="match status" value="2"/>
</dbReference>
<accession>A0A507C8Y8</accession>